<evidence type="ECO:0000259" key="14">
    <source>
        <dbReference type="PROSITE" id="PS50109"/>
    </source>
</evidence>
<evidence type="ECO:0000256" key="11">
    <source>
        <dbReference type="ARBA" id="ARBA00022989"/>
    </source>
</evidence>
<comment type="catalytic activity">
    <reaction evidence="1">
        <text>ATP + protein L-histidine = ADP + protein N-phospho-L-histidine.</text>
        <dbReference type="EC" id="2.7.13.3"/>
    </reaction>
</comment>
<evidence type="ECO:0000256" key="2">
    <source>
        <dbReference type="ARBA" id="ARBA00004651"/>
    </source>
</evidence>
<dbReference type="InterPro" id="IPR036097">
    <property type="entry name" value="HisK_dim/P_sf"/>
</dbReference>
<dbReference type="InterPro" id="IPR029151">
    <property type="entry name" value="Sensor-like_sf"/>
</dbReference>
<dbReference type="RefSeq" id="WP_202689928.1">
    <property type="nucleotide sequence ID" value="NZ_JAESVN010000010.1"/>
</dbReference>
<sequence>MTPAARPPATAGRRWLLAAALLAVLAAGAAFALARGLALSESRTRLDQSLILTSRAVEAEIERFRALPGVAAEDARIRAAILDPANPARIATANDYLARIAGMTRADQLYLLNDRGVTIAASNHDQPGSFMGHDYNFRPYFRDAMADGTGRFYAIGVTTGKPGYFLSSRVETGGARGVVVVKIDLDPLRATWASAGQPIALADGDGVVFLSGDPRWLYRPLAPLGPAAQARIAQERTYDGLNPAASDPLMPDGTTIAGDALIARQKPLVAEGWTLIAAAPLAPITATAAAAALAAALVALFATGLFKLAQQRRQILQIRLAQSAQLEARVRERTAELAREVQARRQTEADLRAAQEGLIHSEKMAALGRMSAAIVHEISQPLAAMEATLGAAELTLPAGEDRSRARIATVRGLVRRMQRTVKHLKSFSRREQGQLSLIDLRSVVQNALELTEPRARAVGVMPETGPMPDPLIARAGAVRMEQVLVNLILNALDAVEGRAGGQVRVSAGTDAQTDSTDLHLRVTDNGPGIAPADLPRVTEPFFSTKTGAEGLGLGLAISQALVAEFGGRLDIASAPGTGTTVTVTLPAVMDDIATGTEAAE</sequence>
<evidence type="ECO:0000256" key="12">
    <source>
        <dbReference type="ARBA" id="ARBA00023012"/>
    </source>
</evidence>
<dbReference type="Pfam" id="PF02518">
    <property type="entry name" value="HATPase_c"/>
    <property type="match status" value="1"/>
</dbReference>
<keyword evidence="12" id="KW-0902">Two-component regulatory system</keyword>
<keyword evidence="9 15" id="KW-0418">Kinase</keyword>
<dbReference type="GO" id="GO:0005886">
    <property type="term" value="C:plasma membrane"/>
    <property type="evidence" value="ECO:0007669"/>
    <property type="project" value="UniProtKB-SubCell"/>
</dbReference>
<dbReference type="InterPro" id="IPR036890">
    <property type="entry name" value="HATPase_C_sf"/>
</dbReference>
<protein>
    <recommendedName>
        <fullName evidence="3">histidine kinase</fullName>
        <ecNumber evidence="3">2.7.13.3</ecNumber>
    </recommendedName>
</protein>
<dbReference type="Gene3D" id="3.30.565.10">
    <property type="entry name" value="Histidine kinase-like ATPase, C-terminal domain"/>
    <property type="match status" value="1"/>
</dbReference>
<dbReference type="PROSITE" id="PS50109">
    <property type="entry name" value="HIS_KIN"/>
    <property type="match status" value="1"/>
</dbReference>
<gene>
    <name evidence="15" type="ORF">JL811_17125</name>
</gene>
<organism evidence="15 16">
    <name type="scientific">Szabonella alba</name>
    <dbReference type="NCBI Taxonomy" id="2804194"/>
    <lineage>
        <taxon>Bacteria</taxon>
        <taxon>Pseudomonadati</taxon>
        <taxon>Pseudomonadota</taxon>
        <taxon>Alphaproteobacteria</taxon>
        <taxon>Rhodobacterales</taxon>
        <taxon>Paracoccaceae</taxon>
        <taxon>Szabonella</taxon>
    </lineage>
</organism>
<evidence type="ECO:0000256" key="1">
    <source>
        <dbReference type="ARBA" id="ARBA00000085"/>
    </source>
</evidence>
<dbReference type="Gene3D" id="6.10.250.3020">
    <property type="match status" value="1"/>
</dbReference>
<dbReference type="EC" id="2.7.13.3" evidence="3"/>
<dbReference type="CDD" id="cd00082">
    <property type="entry name" value="HisKA"/>
    <property type="match status" value="1"/>
</dbReference>
<dbReference type="Gene3D" id="3.30.450.20">
    <property type="entry name" value="PAS domain"/>
    <property type="match status" value="2"/>
</dbReference>
<evidence type="ECO:0000256" key="7">
    <source>
        <dbReference type="ARBA" id="ARBA00022692"/>
    </source>
</evidence>
<evidence type="ECO:0000256" key="3">
    <source>
        <dbReference type="ARBA" id="ARBA00012438"/>
    </source>
</evidence>
<feature type="domain" description="Histidine kinase" evidence="14">
    <location>
        <begin position="373"/>
        <end position="589"/>
    </location>
</feature>
<evidence type="ECO:0000256" key="5">
    <source>
        <dbReference type="ARBA" id="ARBA00022553"/>
    </source>
</evidence>
<dbReference type="SUPFAM" id="SSF55874">
    <property type="entry name" value="ATPase domain of HSP90 chaperone/DNA topoisomerase II/histidine kinase"/>
    <property type="match status" value="1"/>
</dbReference>
<keyword evidence="13" id="KW-0472">Membrane</keyword>
<dbReference type="PIRSF" id="PIRSF036431">
    <property type="entry name" value="STHK_DctB"/>
    <property type="match status" value="1"/>
</dbReference>
<dbReference type="InterPro" id="IPR004358">
    <property type="entry name" value="Sig_transdc_His_kin-like_C"/>
</dbReference>
<evidence type="ECO:0000256" key="10">
    <source>
        <dbReference type="ARBA" id="ARBA00022840"/>
    </source>
</evidence>
<dbReference type="InterPro" id="IPR017055">
    <property type="entry name" value="Sig_transdc_His_kinase_DctB"/>
</dbReference>
<dbReference type="GO" id="GO:0005524">
    <property type="term" value="F:ATP binding"/>
    <property type="evidence" value="ECO:0007669"/>
    <property type="project" value="UniProtKB-KW"/>
</dbReference>
<keyword evidence="7 13" id="KW-0812">Transmembrane</keyword>
<dbReference type="PANTHER" id="PTHR43065:SF46">
    <property type="entry name" value="C4-DICARBOXYLATE TRANSPORT SENSOR PROTEIN DCTB"/>
    <property type="match status" value="1"/>
</dbReference>
<dbReference type="Gene3D" id="1.10.287.130">
    <property type="match status" value="1"/>
</dbReference>
<dbReference type="SMART" id="SM00388">
    <property type="entry name" value="HisKA"/>
    <property type="match status" value="1"/>
</dbReference>
<dbReference type="SUPFAM" id="SSF47384">
    <property type="entry name" value="Homodimeric domain of signal transducing histidine kinase"/>
    <property type="match status" value="1"/>
</dbReference>
<keyword evidence="11 13" id="KW-1133">Transmembrane helix</keyword>
<dbReference type="GO" id="GO:0000155">
    <property type="term" value="F:phosphorelay sensor kinase activity"/>
    <property type="evidence" value="ECO:0007669"/>
    <property type="project" value="InterPro"/>
</dbReference>
<evidence type="ECO:0000313" key="15">
    <source>
        <dbReference type="EMBL" id="MBL4918950.1"/>
    </source>
</evidence>
<dbReference type="SUPFAM" id="SSF103190">
    <property type="entry name" value="Sensory domain-like"/>
    <property type="match status" value="1"/>
</dbReference>
<comment type="subcellular location">
    <subcellularLocation>
        <location evidence="2">Cell membrane</location>
        <topology evidence="2">Multi-pass membrane protein</topology>
    </subcellularLocation>
</comment>
<reference evidence="15" key="1">
    <citation type="submission" date="2021-01" db="EMBL/GenBank/DDBJ databases">
        <title>Tabrizicola alba sp. nov. a motile alkaliphilic bacterium isolated from a soda lake.</title>
        <authorList>
            <person name="Szuroczki S."/>
            <person name="Abbaszade G."/>
            <person name="Schumann P."/>
            <person name="Toth E."/>
        </authorList>
    </citation>
    <scope>NUCLEOTIDE SEQUENCE</scope>
    <source>
        <strain evidence="15">DMG-N-6</strain>
    </source>
</reference>
<evidence type="ECO:0000256" key="13">
    <source>
        <dbReference type="SAM" id="Phobius"/>
    </source>
</evidence>
<dbReference type="SMART" id="SM00387">
    <property type="entry name" value="HATPase_c"/>
    <property type="match status" value="1"/>
</dbReference>
<dbReference type="InterPro" id="IPR003661">
    <property type="entry name" value="HisK_dim/P_dom"/>
</dbReference>
<name>A0A8K0VFQ7_9RHOB</name>
<keyword evidence="10" id="KW-0067">ATP-binding</keyword>
<evidence type="ECO:0000313" key="16">
    <source>
        <dbReference type="Proteomes" id="UP000648908"/>
    </source>
</evidence>
<dbReference type="Proteomes" id="UP000648908">
    <property type="component" value="Unassembled WGS sequence"/>
</dbReference>
<comment type="caution">
    <text evidence="15">The sequence shown here is derived from an EMBL/GenBank/DDBJ whole genome shotgun (WGS) entry which is preliminary data.</text>
</comment>
<dbReference type="InterPro" id="IPR005467">
    <property type="entry name" value="His_kinase_dom"/>
</dbReference>
<proteinExistence type="predicted"/>
<dbReference type="EMBL" id="JAESVN010000010">
    <property type="protein sequence ID" value="MBL4918950.1"/>
    <property type="molecule type" value="Genomic_DNA"/>
</dbReference>
<evidence type="ECO:0000256" key="6">
    <source>
        <dbReference type="ARBA" id="ARBA00022679"/>
    </source>
</evidence>
<keyword evidence="16" id="KW-1185">Reference proteome</keyword>
<keyword evidence="6" id="KW-0808">Transferase</keyword>
<keyword evidence="5" id="KW-0597">Phosphoprotein</keyword>
<dbReference type="PANTHER" id="PTHR43065">
    <property type="entry name" value="SENSOR HISTIDINE KINASE"/>
    <property type="match status" value="1"/>
</dbReference>
<keyword evidence="4" id="KW-1003">Cell membrane</keyword>
<evidence type="ECO:0000256" key="4">
    <source>
        <dbReference type="ARBA" id="ARBA00022475"/>
    </source>
</evidence>
<dbReference type="AlphaFoldDB" id="A0A8K0VFQ7"/>
<evidence type="ECO:0000256" key="8">
    <source>
        <dbReference type="ARBA" id="ARBA00022741"/>
    </source>
</evidence>
<dbReference type="PRINTS" id="PR00344">
    <property type="entry name" value="BCTRLSENSOR"/>
</dbReference>
<dbReference type="InterPro" id="IPR003594">
    <property type="entry name" value="HATPase_dom"/>
</dbReference>
<accession>A0A8K0VFQ7</accession>
<evidence type="ECO:0000256" key="9">
    <source>
        <dbReference type="ARBA" id="ARBA00022777"/>
    </source>
</evidence>
<feature type="transmembrane region" description="Helical" evidence="13">
    <location>
        <begin position="288"/>
        <end position="309"/>
    </location>
</feature>
<keyword evidence="8" id="KW-0547">Nucleotide-binding</keyword>